<name>A0A0H2RW48_9AGAM</name>
<protein>
    <submittedName>
        <fullName evidence="1">Uncharacterized protein</fullName>
    </submittedName>
</protein>
<accession>A0A0H2RW48</accession>
<dbReference type="Proteomes" id="UP000053477">
    <property type="component" value="Unassembled WGS sequence"/>
</dbReference>
<sequence length="220" mass="25379">MDHWRPVSRWQFLHFEGLLYCQNPAPNQGREDEDTLSFARPPCLDLITRSMSRFQTSALVRQRYSVDATSETGNLRGGREQTVQSAAAATSILLKNGRRVLKRRLREGKKIKKLKNCSSWPSTVAAVFSVEVDREGGLACLCAQKPVHRADGRRCRHWSGRRKPPFGRFRVRICRQPEHGLERLNNKTVIIGTDRGPRRGFPPTRNPVRRHWRFREAQVV</sequence>
<proteinExistence type="predicted"/>
<organism evidence="1 2">
    <name type="scientific">Schizopora paradoxa</name>
    <dbReference type="NCBI Taxonomy" id="27342"/>
    <lineage>
        <taxon>Eukaryota</taxon>
        <taxon>Fungi</taxon>
        <taxon>Dikarya</taxon>
        <taxon>Basidiomycota</taxon>
        <taxon>Agaricomycotina</taxon>
        <taxon>Agaricomycetes</taxon>
        <taxon>Hymenochaetales</taxon>
        <taxon>Schizoporaceae</taxon>
        <taxon>Schizopora</taxon>
    </lineage>
</organism>
<keyword evidence="2" id="KW-1185">Reference proteome</keyword>
<reference evidence="1 2" key="1">
    <citation type="submission" date="2015-04" db="EMBL/GenBank/DDBJ databases">
        <title>Complete genome sequence of Schizopora paradoxa KUC8140, a cosmopolitan wood degrader in East Asia.</title>
        <authorList>
            <consortium name="DOE Joint Genome Institute"/>
            <person name="Min B."/>
            <person name="Park H."/>
            <person name="Jang Y."/>
            <person name="Kim J.-J."/>
            <person name="Kim K.H."/>
            <person name="Pangilinan J."/>
            <person name="Lipzen A."/>
            <person name="Riley R."/>
            <person name="Grigoriev I.V."/>
            <person name="Spatafora J.W."/>
            <person name="Choi I.-G."/>
        </authorList>
    </citation>
    <scope>NUCLEOTIDE SEQUENCE [LARGE SCALE GENOMIC DNA]</scope>
    <source>
        <strain evidence="1 2">KUC8140</strain>
    </source>
</reference>
<gene>
    <name evidence="1" type="ORF">SCHPADRAFT_233320</name>
</gene>
<dbReference type="InParanoid" id="A0A0H2RW48"/>
<evidence type="ECO:0000313" key="1">
    <source>
        <dbReference type="EMBL" id="KLO16044.1"/>
    </source>
</evidence>
<evidence type="ECO:0000313" key="2">
    <source>
        <dbReference type="Proteomes" id="UP000053477"/>
    </source>
</evidence>
<dbReference type="AlphaFoldDB" id="A0A0H2RW48"/>
<dbReference type="EMBL" id="KQ085921">
    <property type="protein sequence ID" value="KLO16044.1"/>
    <property type="molecule type" value="Genomic_DNA"/>
</dbReference>